<keyword evidence="2" id="KW-0238">DNA-binding</keyword>
<feature type="domain" description="HTH araC/xylS-type" evidence="5">
    <location>
        <begin position="236"/>
        <end position="333"/>
    </location>
</feature>
<keyword evidence="4" id="KW-0175">Coiled coil</keyword>
<dbReference type="PANTHER" id="PTHR47894">
    <property type="entry name" value="HTH-TYPE TRANSCRIPTIONAL REGULATOR GADX"/>
    <property type="match status" value="1"/>
</dbReference>
<dbReference type="Gene3D" id="1.10.10.60">
    <property type="entry name" value="Homeodomain-like"/>
    <property type="match status" value="1"/>
</dbReference>
<dbReference type="Proteomes" id="UP001143362">
    <property type="component" value="Unassembled WGS sequence"/>
</dbReference>
<reference evidence="6" key="1">
    <citation type="submission" date="2019-02" db="EMBL/GenBank/DDBJ databases">
        <authorList>
            <person name="Li S.-H."/>
        </authorList>
    </citation>
    <scope>NUCLEOTIDE SEQUENCE</scope>
    <source>
        <strain evidence="6">IMCC14734</strain>
    </source>
</reference>
<keyword evidence="3" id="KW-0804">Transcription</keyword>
<evidence type="ECO:0000256" key="2">
    <source>
        <dbReference type="ARBA" id="ARBA00023125"/>
    </source>
</evidence>
<dbReference type="PANTHER" id="PTHR47894:SF1">
    <property type="entry name" value="HTH-TYPE TRANSCRIPTIONAL REGULATOR VQSM"/>
    <property type="match status" value="1"/>
</dbReference>
<keyword evidence="7" id="KW-1185">Reference proteome</keyword>
<dbReference type="EMBL" id="SHNN01000004">
    <property type="protein sequence ID" value="MCX2982797.1"/>
    <property type="molecule type" value="Genomic_DNA"/>
</dbReference>
<feature type="coiled-coil region" evidence="4">
    <location>
        <begin position="225"/>
        <end position="287"/>
    </location>
</feature>
<gene>
    <name evidence="6" type="ORF">EYC98_18195</name>
</gene>
<dbReference type="Pfam" id="PF12833">
    <property type="entry name" value="HTH_18"/>
    <property type="match status" value="1"/>
</dbReference>
<evidence type="ECO:0000256" key="3">
    <source>
        <dbReference type="ARBA" id="ARBA00023163"/>
    </source>
</evidence>
<dbReference type="SUPFAM" id="SSF46689">
    <property type="entry name" value="Homeodomain-like"/>
    <property type="match status" value="1"/>
</dbReference>
<accession>A0ABT3TKE4</accession>
<dbReference type="RefSeq" id="WP_279246823.1">
    <property type="nucleotide sequence ID" value="NZ_SHNN01000004.1"/>
</dbReference>
<evidence type="ECO:0000313" key="7">
    <source>
        <dbReference type="Proteomes" id="UP001143362"/>
    </source>
</evidence>
<keyword evidence="1" id="KW-0805">Transcription regulation</keyword>
<dbReference type="InterPro" id="IPR032687">
    <property type="entry name" value="AraC-type_N"/>
</dbReference>
<protein>
    <submittedName>
        <fullName evidence="6">AraC family transcriptional regulator</fullName>
    </submittedName>
</protein>
<evidence type="ECO:0000259" key="5">
    <source>
        <dbReference type="PROSITE" id="PS01124"/>
    </source>
</evidence>
<proteinExistence type="predicted"/>
<sequence length="334" mass="37633">MASTNTSTPAQYLIILLDLARQRGVTASAMLAGTELTETGLASIGARISENDFIHVVEQGYLLTGDQALGLHLGTRLNLSAHATVGQAFLTCETLQQVISFFLKYYHILAPALELEYEIKGGRFWLIPRSDYSEGHPVFSHELLFAAICHTMQFLINQPGLSFRIELPYPAPEHAHEYYPLFGDDVRFDCPRGRISFPEEWLEVELPSSNPALLALYEGECKRLLADLKGKVSLAEQTLQLLRRLEGHYPQMPQVASMLNLSPRTFRRRLETEQASFQQLLDQVRAEHASHYLRTTELPLLSIAYMVGFNDVSNFRRAFIKWTGHTPGEIRSGA</sequence>
<dbReference type="InterPro" id="IPR009057">
    <property type="entry name" value="Homeodomain-like_sf"/>
</dbReference>
<dbReference type="PROSITE" id="PS00041">
    <property type="entry name" value="HTH_ARAC_FAMILY_1"/>
    <property type="match status" value="1"/>
</dbReference>
<dbReference type="Pfam" id="PF12625">
    <property type="entry name" value="Arabinose_bd"/>
    <property type="match status" value="1"/>
</dbReference>
<name>A0ABT3TKE4_9GAMM</name>
<comment type="caution">
    <text evidence="6">The sequence shown here is derived from an EMBL/GenBank/DDBJ whole genome shotgun (WGS) entry which is preliminary data.</text>
</comment>
<evidence type="ECO:0000256" key="1">
    <source>
        <dbReference type="ARBA" id="ARBA00023015"/>
    </source>
</evidence>
<dbReference type="PROSITE" id="PS01124">
    <property type="entry name" value="HTH_ARAC_FAMILY_2"/>
    <property type="match status" value="1"/>
</dbReference>
<dbReference type="InterPro" id="IPR018060">
    <property type="entry name" value="HTH_AraC"/>
</dbReference>
<evidence type="ECO:0000313" key="6">
    <source>
        <dbReference type="EMBL" id="MCX2982797.1"/>
    </source>
</evidence>
<organism evidence="6 7">
    <name type="scientific">Candidatus Litorirhabdus singularis</name>
    <dbReference type="NCBI Taxonomy" id="2518993"/>
    <lineage>
        <taxon>Bacteria</taxon>
        <taxon>Pseudomonadati</taxon>
        <taxon>Pseudomonadota</taxon>
        <taxon>Gammaproteobacteria</taxon>
        <taxon>Cellvibrionales</taxon>
        <taxon>Halieaceae</taxon>
        <taxon>Candidatus Litorirhabdus</taxon>
    </lineage>
</organism>
<dbReference type="SMART" id="SM00342">
    <property type="entry name" value="HTH_ARAC"/>
    <property type="match status" value="1"/>
</dbReference>
<dbReference type="InterPro" id="IPR018062">
    <property type="entry name" value="HTH_AraC-typ_CS"/>
</dbReference>
<evidence type="ECO:0000256" key="4">
    <source>
        <dbReference type="SAM" id="Coils"/>
    </source>
</evidence>